<dbReference type="SUPFAM" id="SSF53784">
    <property type="entry name" value="Phosphofructokinase"/>
    <property type="match status" value="1"/>
</dbReference>
<comment type="subcellular location">
    <subcellularLocation>
        <location evidence="6">Cytoplasm</location>
    </subcellularLocation>
</comment>
<dbReference type="KEGG" id="blau:DQQ01_12010"/>
<comment type="subunit">
    <text evidence="6">Homodimer.</text>
</comment>
<evidence type="ECO:0000256" key="2">
    <source>
        <dbReference type="ARBA" id="ARBA00022679"/>
    </source>
</evidence>
<dbReference type="HAMAP" id="MF_01978">
    <property type="entry name" value="Phosphofructokinase_II_B2"/>
    <property type="match status" value="1"/>
</dbReference>
<dbReference type="OrthoDB" id="9802503at2"/>
<protein>
    <recommendedName>
        <fullName evidence="6">Pyrophosphate--fructose 6-phosphate 1-phosphotransferase</fullName>
        <ecNumber evidence="6">2.7.1.90</ecNumber>
    </recommendedName>
    <alternativeName>
        <fullName evidence="6">6-phosphofructokinase, pyrophosphate dependent</fullName>
    </alternativeName>
    <alternativeName>
        <fullName evidence="6">PPi-dependent phosphofructokinase</fullName>
        <shortName evidence="6">PPi-PFK</shortName>
    </alternativeName>
    <alternativeName>
        <fullName evidence="6">Pyrophosphate-dependent 6-phosphofructose-1-kinase</fullName>
    </alternativeName>
</protein>
<dbReference type="RefSeq" id="WP_111920233.1">
    <property type="nucleotide sequence ID" value="NZ_CAUWHR010000008.1"/>
</dbReference>
<keyword evidence="9" id="KW-1185">Reference proteome</keyword>
<dbReference type="GO" id="GO:0046872">
    <property type="term" value="F:metal ion binding"/>
    <property type="evidence" value="ECO:0007669"/>
    <property type="project" value="UniProtKB-KW"/>
</dbReference>
<dbReference type="InterPro" id="IPR050929">
    <property type="entry name" value="PFKA"/>
</dbReference>
<keyword evidence="4 6" id="KW-0418">Kinase</keyword>
<evidence type="ECO:0000259" key="7">
    <source>
        <dbReference type="Pfam" id="PF00365"/>
    </source>
</evidence>
<feature type="binding site" evidence="6">
    <location>
        <position position="236"/>
    </location>
    <ligand>
        <name>substrate</name>
    </ligand>
</feature>
<keyword evidence="6" id="KW-0963">Cytoplasm</keyword>
<comment type="caution">
    <text evidence="6">Lacks conserved residue(s) required for the propagation of feature annotation.</text>
</comment>
<dbReference type="PANTHER" id="PTHR45770">
    <property type="entry name" value="ATP-DEPENDENT 6-PHOSPHOFRUCTOKINASE 1"/>
    <property type="match status" value="1"/>
</dbReference>
<feature type="binding site" evidence="6">
    <location>
        <position position="12"/>
    </location>
    <ligand>
        <name>diphosphate</name>
        <dbReference type="ChEBI" id="CHEBI:33019"/>
    </ligand>
</feature>
<dbReference type="GO" id="GO:0005737">
    <property type="term" value="C:cytoplasm"/>
    <property type="evidence" value="ECO:0007669"/>
    <property type="project" value="UniProtKB-SubCell"/>
</dbReference>
<dbReference type="Proteomes" id="UP000250003">
    <property type="component" value="Chromosome"/>
</dbReference>
<feature type="site" description="Important for catalytic activity; stabilizes the transition state when the phosphoryl donor is PPi" evidence="6">
    <location>
        <position position="134"/>
    </location>
</feature>
<evidence type="ECO:0000256" key="1">
    <source>
        <dbReference type="ARBA" id="ARBA00001946"/>
    </source>
</evidence>
<dbReference type="InterPro" id="IPR022953">
    <property type="entry name" value="ATP_PFK"/>
</dbReference>
<comment type="pathway">
    <text evidence="6">Carbohydrate degradation; glycolysis; D-glyceraldehyde 3-phosphate and glycerone phosphate from D-glucose: step 3/4.</text>
</comment>
<evidence type="ECO:0000256" key="5">
    <source>
        <dbReference type="ARBA" id="ARBA00022842"/>
    </source>
</evidence>
<comment type="catalytic activity">
    <reaction evidence="6">
        <text>beta-D-fructose 6-phosphate + diphosphate = beta-D-fructose 1,6-bisphosphate + phosphate + H(+)</text>
        <dbReference type="Rhea" id="RHEA:13613"/>
        <dbReference type="ChEBI" id="CHEBI:15378"/>
        <dbReference type="ChEBI" id="CHEBI:32966"/>
        <dbReference type="ChEBI" id="CHEBI:33019"/>
        <dbReference type="ChEBI" id="CHEBI:43474"/>
        <dbReference type="ChEBI" id="CHEBI:57634"/>
        <dbReference type="EC" id="2.7.1.90"/>
    </reaction>
</comment>
<dbReference type="InterPro" id="IPR011404">
    <property type="entry name" value="PPi-PFK"/>
</dbReference>
<dbReference type="GO" id="GO:0006002">
    <property type="term" value="P:fructose 6-phosphate metabolic process"/>
    <property type="evidence" value="ECO:0007669"/>
    <property type="project" value="InterPro"/>
</dbReference>
<dbReference type="Gene3D" id="3.40.50.450">
    <property type="match status" value="1"/>
</dbReference>
<keyword evidence="2 6" id="KW-0808">Transferase</keyword>
<dbReference type="PIRSF" id="PIRSF036483">
    <property type="entry name" value="PFK_XF0274"/>
    <property type="match status" value="1"/>
</dbReference>
<dbReference type="Pfam" id="PF00365">
    <property type="entry name" value="PFK"/>
    <property type="match status" value="1"/>
</dbReference>
<dbReference type="UniPathway" id="UPA00109">
    <property type="reaction ID" value="UER00182"/>
</dbReference>
<gene>
    <name evidence="6" type="primary">pfp</name>
    <name evidence="8" type="ORF">DQQ01_12010</name>
</gene>
<dbReference type="EMBL" id="CP030280">
    <property type="protein sequence ID" value="AWY98747.1"/>
    <property type="molecule type" value="Genomic_DNA"/>
</dbReference>
<keyword evidence="3 6" id="KW-0479">Metal-binding</keyword>
<dbReference type="EC" id="2.7.1.90" evidence="6"/>
<dbReference type="PRINTS" id="PR00476">
    <property type="entry name" value="PHFRCTKINASE"/>
</dbReference>
<evidence type="ECO:0000256" key="4">
    <source>
        <dbReference type="ARBA" id="ARBA00022777"/>
    </source>
</evidence>
<feature type="binding site" evidence="6">
    <location>
        <begin position="135"/>
        <end position="137"/>
    </location>
    <ligand>
        <name>substrate</name>
    </ligand>
</feature>
<proteinExistence type="inferred from homology"/>
<organism evidence="8 9">
    <name type="scientific">Blautia argi</name>
    <dbReference type="NCBI Taxonomy" id="1912897"/>
    <lineage>
        <taxon>Bacteria</taxon>
        <taxon>Bacillati</taxon>
        <taxon>Bacillota</taxon>
        <taxon>Clostridia</taxon>
        <taxon>Lachnospirales</taxon>
        <taxon>Lachnospiraceae</taxon>
        <taxon>Blautia</taxon>
    </lineage>
</organism>
<dbReference type="InterPro" id="IPR035966">
    <property type="entry name" value="PKF_sf"/>
</dbReference>
<reference evidence="9" key="1">
    <citation type="submission" date="2018-06" db="EMBL/GenBank/DDBJ databases">
        <title>Description of Blautia argi sp. nov., a new anaerobic isolated from dog feces.</title>
        <authorList>
            <person name="Chang Y.-H."/>
            <person name="Paek J."/>
            <person name="Shin Y."/>
        </authorList>
    </citation>
    <scope>NUCLEOTIDE SEQUENCE [LARGE SCALE GENOMIC DNA]</scope>
    <source>
        <strain evidence="9">KCTC 15426</strain>
    </source>
</reference>
<feature type="binding site" evidence="6">
    <location>
        <position position="107"/>
    </location>
    <ligand>
        <name>Mg(2+)</name>
        <dbReference type="ChEBI" id="CHEBI:18420"/>
        <note>catalytic</note>
    </ligand>
</feature>
<keyword evidence="6" id="KW-0324">Glycolysis</keyword>
<name>A0A2Z4UCT6_9FIRM</name>
<dbReference type="InterPro" id="IPR000023">
    <property type="entry name" value="Phosphofructokinase_dom"/>
</dbReference>
<comment type="similarity">
    <text evidence="6">Belongs to the phosphofructokinase type A (PFKA) family. PPi-dependent PFK group II subfamily. Clade 'B2' sub-subfamily.</text>
</comment>
<dbReference type="Gene3D" id="3.40.50.460">
    <property type="entry name" value="Phosphofructokinase domain"/>
    <property type="match status" value="1"/>
</dbReference>
<dbReference type="AlphaFoldDB" id="A0A2Z4UCT6"/>
<feature type="domain" description="Phosphofructokinase" evidence="7">
    <location>
        <begin position="5"/>
        <end position="311"/>
    </location>
</feature>
<dbReference type="GO" id="GO:0003872">
    <property type="term" value="F:6-phosphofructokinase activity"/>
    <property type="evidence" value="ECO:0007669"/>
    <property type="project" value="UniProtKB-UniRule"/>
</dbReference>
<evidence type="ECO:0000313" key="8">
    <source>
        <dbReference type="EMBL" id="AWY98747.1"/>
    </source>
</evidence>
<keyword evidence="5 6" id="KW-0460">Magnesium</keyword>
<evidence type="ECO:0000313" key="9">
    <source>
        <dbReference type="Proteomes" id="UP000250003"/>
    </source>
</evidence>
<comment type="cofactor">
    <cofactor evidence="1 6">
        <name>Mg(2+)</name>
        <dbReference type="ChEBI" id="CHEBI:18420"/>
    </cofactor>
</comment>
<evidence type="ECO:0000256" key="6">
    <source>
        <dbReference type="HAMAP-Rule" id="MF_01978"/>
    </source>
</evidence>
<comment type="activity regulation">
    <text evidence="6">Non-allosteric.</text>
</comment>
<evidence type="ECO:0000256" key="3">
    <source>
        <dbReference type="ARBA" id="ARBA00022723"/>
    </source>
</evidence>
<dbReference type="GO" id="GO:0047334">
    <property type="term" value="F:diphosphate-fructose-6-phosphate 1-phosphotransferase activity"/>
    <property type="evidence" value="ECO:0007669"/>
    <property type="project" value="UniProtKB-EC"/>
</dbReference>
<dbReference type="NCBIfam" id="NF010675">
    <property type="entry name" value="PRK14072.1"/>
    <property type="match status" value="1"/>
</dbReference>
<comment type="function">
    <text evidence="6">Catalyzes the phosphorylation of D-fructose 6-phosphate, the first committing step of glycolysis. Uses inorganic phosphate (PPi) as phosphoryl donor instead of ATP like common ATP-dependent phosphofructokinases (ATP-PFKs), which renders the reaction reversible, and can thus function both in glycolysis and gluconeogenesis. Consistently, PPi-PFK can replace the enzymes of both the forward (ATP-PFK) and reverse (fructose-bisphosphatase (FBPase)) reactions.</text>
</comment>
<feature type="active site" description="Proton acceptor" evidence="6">
    <location>
        <position position="137"/>
    </location>
</feature>
<accession>A0A2Z4UCT6</accession>
<sequence length="392" mass="42763">MAENLLIVHGGGPTAVLNASLYGAVKEAKKSGKLEHIYGAENGTGGVLEERFLELGNIPEEKLKLLLQTPGTAIGTSRDPIWQEDYEKMADILVKKKIKYVLFNGGNGTMDTCGKLHKTCQARNLDIRVMGIPKTTDNDIAVTDHSPGFGSAARYIAACTEELCADVRSLPIHVVVMEASGRNAGWITAASALAGEKGYGPDLIYLPERPFDEEQFIKDVEEKLKEKSGIVVVASEGLTDKEGKPVVKPVFKTERATYFGDVSSHLANLVIQKLGYKARGEKPGLLGRASIGLQSPVDCQEAQLAGEKACRAALQGESGKMVAFRRVSEAPYKVEDFLVDIDEVMMYERTMPEEFINEKGNGVTQAFLDWCRPLIGEELPDMVSFNSFMGKK</sequence>